<dbReference type="GO" id="GO:0008757">
    <property type="term" value="F:S-adenosylmethionine-dependent methyltransferase activity"/>
    <property type="evidence" value="ECO:0007669"/>
    <property type="project" value="UniProtKB-ARBA"/>
</dbReference>
<keyword evidence="11" id="KW-1185">Reference proteome</keyword>
<keyword evidence="1" id="KW-0489">Methyltransferase</keyword>
<name>A0AAV7IBK3_COTGL</name>
<dbReference type="SUPFAM" id="SSF144232">
    <property type="entry name" value="HIT/MYND zinc finger-like"/>
    <property type="match status" value="2"/>
</dbReference>
<organism evidence="10 11">
    <name type="scientific">Cotesia glomerata</name>
    <name type="common">Lepidopteran parasitic wasp</name>
    <name type="synonym">Apanteles glomeratus</name>
    <dbReference type="NCBI Taxonomy" id="32391"/>
    <lineage>
        <taxon>Eukaryota</taxon>
        <taxon>Metazoa</taxon>
        <taxon>Ecdysozoa</taxon>
        <taxon>Arthropoda</taxon>
        <taxon>Hexapoda</taxon>
        <taxon>Insecta</taxon>
        <taxon>Pterygota</taxon>
        <taxon>Neoptera</taxon>
        <taxon>Endopterygota</taxon>
        <taxon>Hymenoptera</taxon>
        <taxon>Apocrita</taxon>
        <taxon>Ichneumonoidea</taxon>
        <taxon>Braconidae</taxon>
        <taxon>Microgastrinae</taxon>
        <taxon>Cotesia</taxon>
    </lineage>
</organism>
<reference evidence="10 11" key="1">
    <citation type="journal article" date="2021" name="J. Hered.">
        <title>A chromosome-level genome assembly of the parasitoid wasp, Cotesia glomerata (Hymenoptera: Braconidae).</title>
        <authorList>
            <person name="Pinto B.J."/>
            <person name="Weis J.J."/>
            <person name="Gamble T."/>
            <person name="Ode P.J."/>
            <person name="Paul R."/>
            <person name="Zaspel J.M."/>
        </authorList>
    </citation>
    <scope>NUCLEOTIDE SEQUENCE [LARGE SCALE GENOMIC DNA]</scope>
    <source>
        <strain evidence="10">CgM1</strain>
    </source>
</reference>
<keyword evidence="4" id="KW-0479">Metal-binding</keyword>
<feature type="domain" description="SET" evidence="8">
    <location>
        <begin position="819"/>
        <end position="1108"/>
    </location>
</feature>
<dbReference type="Gene3D" id="6.10.140.2220">
    <property type="match status" value="2"/>
</dbReference>
<keyword evidence="3" id="KW-0949">S-adenosyl-L-methionine</keyword>
<evidence type="ECO:0000256" key="7">
    <source>
        <dbReference type="PROSITE-ProRule" id="PRU00134"/>
    </source>
</evidence>
<dbReference type="GO" id="GO:0042826">
    <property type="term" value="F:histone deacetylase binding"/>
    <property type="evidence" value="ECO:0007669"/>
    <property type="project" value="TreeGrafter"/>
</dbReference>
<dbReference type="GO" id="GO:0008270">
    <property type="term" value="F:zinc ion binding"/>
    <property type="evidence" value="ECO:0007669"/>
    <property type="project" value="UniProtKB-KW"/>
</dbReference>
<keyword evidence="6" id="KW-0862">Zinc</keyword>
<feature type="domain" description="MYND-type" evidence="9">
    <location>
        <begin position="257"/>
        <end position="296"/>
    </location>
</feature>
<protein>
    <recommendedName>
        <fullName evidence="12">SET and MYND domain-containing protein 4</fullName>
    </recommendedName>
</protein>
<evidence type="ECO:0000256" key="3">
    <source>
        <dbReference type="ARBA" id="ARBA00022691"/>
    </source>
</evidence>
<dbReference type="EMBL" id="JAHXZJ010001864">
    <property type="protein sequence ID" value="KAH0549149.1"/>
    <property type="molecule type" value="Genomic_DNA"/>
</dbReference>
<gene>
    <name evidence="10" type="ORF">KQX54_006564</name>
</gene>
<evidence type="ECO:0000259" key="9">
    <source>
        <dbReference type="PROSITE" id="PS50865"/>
    </source>
</evidence>
<accession>A0AAV7IBK3</accession>
<evidence type="ECO:0000256" key="6">
    <source>
        <dbReference type="ARBA" id="ARBA00022833"/>
    </source>
</evidence>
<dbReference type="GO" id="GO:0005737">
    <property type="term" value="C:cytoplasm"/>
    <property type="evidence" value="ECO:0007669"/>
    <property type="project" value="TreeGrafter"/>
</dbReference>
<evidence type="ECO:0000256" key="1">
    <source>
        <dbReference type="ARBA" id="ARBA00022603"/>
    </source>
</evidence>
<dbReference type="GO" id="GO:0008170">
    <property type="term" value="F:N-methyltransferase activity"/>
    <property type="evidence" value="ECO:0007669"/>
    <property type="project" value="UniProtKB-ARBA"/>
</dbReference>
<dbReference type="PROSITE" id="PS01360">
    <property type="entry name" value="ZF_MYND_1"/>
    <property type="match status" value="1"/>
</dbReference>
<dbReference type="Gene3D" id="1.10.220.160">
    <property type="match status" value="2"/>
</dbReference>
<dbReference type="InterPro" id="IPR046341">
    <property type="entry name" value="SET_dom_sf"/>
</dbReference>
<keyword evidence="2" id="KW-0808">Transferase</keyword>
<evidence type="ECO:0000256" key="4">
    <source>
        <dbReference type="ARBA" id="ARBA00022723"/>
    </source>
</evidence>
<evidence type="ECO:0008006" key="12">
    <source>
        <dbReference type="Google" id="ProtNLM"/>
    </source>
</evidence>
<comment type="caution">
    <text evidence="10">The sequence shown here is derived from an EMBL/GenBank/DDBJ whole genome shotgun (WGS) entry which is preliminary data.</text>
</comment>
<dbReference type="GO" id="GO:0008276">
    <property type="term" value="F:protein methyltransferase activity"/>
    <property type="evidence" value="ECO:0007669"/>
    <property type="project" value="UniProtKB-ARBA"/>
</dbReference>
<feature type="domain" description="SET" evidence="8">
    <location>
        <begin position="203"/>
        <end position="492"/>
    </location>
</feature>
<dbReference type="Proteomes" id="UP000826195">
    <property type="component" value="Unassembled WGS sequence"/>
</dbReference>
<evidence type="ECO:0000256" key="5">
    <source>
        <dbReference type="ARBA" id="ARBA00022771"/>
    </source>
</evidence>
<dbReference type="InterPro" id="IPR002893">
    <property type="entry name" value="Znf_MYND"/>
</dbReference>
<dbReference type="GO" id="GO:0032259">
    <property type="term" value="P:methylation"/>
    <property type="evidence" value="ECO:0007669"/>
    <property type="project" value="UniProtKB-KW"/>
</dbReference>
<dbReference type="Gene3D" id="2.170.270.10">
    <property type="entry name" value="SET domain"/>
    <property type="match status" value="2"/>
</dbReference>
<evidence type="ECO:0000313" key="11">
    <source>
        <dbReference type="Proteomes" id="UP000826195"/>
    </source>
</evidence>
<dbReference type="PANTHER" id="PTHR46165">
    <property type="entry name" value="SET AND MYND DOMAIN-CONTAINING PROTEIN 4"/>
    <property type="match status" value="1"/>
</dbReference>
<evidence type="ECO:0000259" key="8">
    <source>
        <dbReference type="PROSITE" id="PS50280"/>
    </source>
</evidence>
<keyword evidence="5 7" id="KW-0863">Zinc-finger</keyword>
<dbReference type="InterPro" id="IPR052097">
    <property type="entry name" value="SET-MYND_domain_protein"/>
</dbReference>
<dbReference type="Pfam" id="PF00856">
    <property type="entry name" value="SET"/>
    <property type="match status" value="1"/>
</dbReference>
<dbReference type="SUPFAM" id="SSF82199">
    <property type="entry name" value="SET domain"/>
    <property type="match status" value="2"/>
</dbReference>
<dbReference type="AlphaFoldDB" id="A0AAV7IBK3"/>
<proteinExistence type="predicted"/>
<evidence type="ECO:0000256" key="2">
    <source>
        <dbReference type="ARBA" id="ARBA00022679"/>
    </source>
</evidence>
<dbReference type="InterPro" id="IPR001214">
    <property type="entry name" value="SET_dom"/>
</dbReference>
<sequence length="1233" mass="141688">MALLLSEIESLKIDDFKDAKTDEDFIKSAMKLCQPLTLKDPKLFVNHDSKNDELAKESLNLGKTLVSQNEPLKNVIQVYNKSMAQATFGSELLAHAFANRSIVLTKAARYEESLKDIQHALESNYPDHLKASLYARKARNLLALNINDNVDETLAEAKKWALKIDEKKRDVFLNDLDKLKNKKFKKPVTHCDGRAFLPTAPDDNPQLLKTSGAIAINNSDKFGRHLVASRNIEAGEPLMVQKSYSMILVSEYRFKCCWNCSKICWSGVPCDICSNIIYCSKKCRDIAFKEHHDFECSVITSLLNNEIYEDSMIMSLRLFTKAFKEFGTLEKLYRKVQEIDSINDPIIKLFNGDVYDETKYASVYSLYRKPTGHDFKTSSAIKTAWIIHCLNATTEIFGKNLTELVEDNWALFVGKLLLRHYEINVSNMIAIELSQKKSDDKIRMCGAVINPLIDLCSHSCDRNAYAITSGDIFSLICIHPIKKGEQICISYGPDYREQDTVDRRAVLKTNHGFWCECFPCVNNWSPNENLPTCVDYLSSKTRVELLTVMGNFSDYFSFKTLESLTTDDILKLLSKFFELINLVEMALISEVKELFKQVEINNSSRKSDEDFIKYAFEKATACDEVIPSITGYLDTKNETTSAIKLQMAIKMSKDKKAPLEKIISCFNQSVAYGLHKSDILTKAYINRHMFLVDMCMYEEALKDIESALLIAVSEELRVDLNIKKIKVLLALNNGEEASFLMNDTFNLLYSSKMKESSQIRYEVEMVKLSLELGYCLGYAESLPPGKKQESFSNLRPNQFQPVVLQRDNFKFIPIEDDVKKCSFKSSKISLNYLYDLGYHLVAQEDIKAGEPLLVDPVYEKVIKFKERYLRCWNCTKFCWSCIPCHMCANVIFCSTPCRNEAFRKHLIECQIINVLLNHRNFYHEQSLLSLRLFIRAFNELKNLESLKCYVETIKTECKSAELVIGGIQSDKSIGYRHFYCMSRDPMDKKSKDKHSFAAVYYTYCLAATTGIFGKKITDCKELMNHPLALFVAELLFHHAMLIDTHMIPLRQRTLCENARIYGGAIMPSVSLCSNDDRPNSYQFFNHNKIVLTSMVNIKKGEIIRTNFGLNYLKMLTTKERDILLKKPKFGKQYESCLPNQNSGTIYSPCWNHFKNHVDYNDIRGFLNELSISNLVRWSSNQLEKVPEERILTIIKSLFQFIGEHNEIEISCISVEAVKLFLYHIYDFIDSYEL</sequence>
<dbReference type="PROSITE" id="PS50280">
    <property type="entry name" value="SET"/>
    <property type="match status" value="2"/>
</dbReference>
<dbReference type="PROSITE" id="PS50865">
    <property type="entry name" value="ZF_MYND_2"/>
    <property type="match status" value="1"/>
</dbReference>
<evidence type="ECO:0000313" key="10">
    <source>
        <dbReference type="EMBL" id="KAH0549149.1"/>
    </source>
</evidence>
<dbReference type="PANTHER" id="PTHR46165:SF2">
    <property type="entry name" value="SET AND MYND DOMAIN-CONTAINING PROTEIN 4"/>
    <property type="match status" value="1"/>
</dbReference>
<dbReference type="GO" id="GO:0005634">
    <property type="term" value="C:nucleus"/>
    <property type="evidence" value="ECO:0007669"/>
    <property type="project" value="TreeGrafter"/>
</dbReference>